<evidence type="ECO:0000313" key="2">
    <source>
        <dbReference type="Proteomes" id="UP001176806"/>
    </source>
</evidence>
<dbReference type="GO" id="GO:0004519">
    <property type="term" value="F:endonuclease activity"/>
    <property type="evidence" value="ECO:0007669"/>
    <property type="project" value="UniProtKB-KW"/>
</dbReference>
<dbReference type="Proteomes" id="UP001176806">
    <property type="component" value="Unassembled WGS sequence"/>
</dbReference>
<accession>A0ABT8WUT1</accession>
<reference evidence="1" key="1">
    <citation type="submission" date="2023-07" db="EMBL/GenBank/DDBJ databases">
        <title>Two novel species in the genus Flavivirga.</title>
        <authorList>
            <person name="Kwon K."/>
        </authorList>
    </citation>
    <scope>NUCLEOTIDE SEQUENCE</scope>
    <source>
        <strain evidence="1">KACC 14158</strain>
    </source>
</reference>
<keyword evidence="1" id="KW-0255">Endonuclease</keyword>
<proteinExistence type="predicted"/>
<comment type="caution">
    <text evidence="1">The sequence shown here is derived from an EMBL/GenBank/DDBJ whole genome shotgun (WGS) entry which is preliminary data.</text>
</comment>
<organism evidence="1 2">
    <name type="scientific">Flavivirga jejuensis</name>
    <dbReference type="NCBI Taxonomy" id="870487"/>
    <lineage>
        <taxon>Bacteria</taxon>
        <taxon>Pseudomonadati</taxon>
        <taxon>Bacteroidota</taxon>
        <taxon>Flavobacteriia</taxon>
        <taxon>Flavobacteriales</taxon>
        <taxon>Flavobacteriaceae</taxon>
        <taxon>Flavivirga</taxon>
    </lineage>
</organism>
<name>A0ABT8WUT1_9FLAO</name>
<sequence>MAKYKYHERYAVWLNHEKRCWLCKEPLRIDETTIDHILPESLLDDEKKKKKVFEIYGLNDKFRINGFENWLPAHLVCNQNKGSSILNCVPLYAFILNRTIKKAEKVLRTSQAMQIKINSYQKLQ</sequence>
<keyword evidence="1" id="KW-0378">Hydrolase</keyword>
<keyword evidence="2" id="KW-1185">Reference proteome</keyword>
<dbReference type="RefSeq" id="WP_303304173.1">
    <property type="nucleotide sequence ID" value="NZ_BAABDA010000011.1"/>
</dbReference>
<evidence type="ECO:0000313" key="1">
    <source>
        <dbReference type="EMBL" id="MDO5976844.1"/>
    </source>
</evidence>
<dbReference type="EMBL" id="JAUOEL010000009">
    <property type="protein sequence ID" value="MDO5976844.1"/>
    <property type="molecule type" value="Genomic_DNA"/>
</dbReference>
<gene>
    <name evidence="1" type="ORF">Q4Q40_21805</name>
</gene>
<dbReference type="Gene3D" id="1.10.30.50">
    <property type="match status" value="1"/>
</dbReference>
<keyword evidence="1" id="KW-0540">Nuclease</keyword>
<protein>
    <submittedName>
        <fullName evidence="1">HNH endonuclease domain-containing protein</fullName>
    </submittedName>
</protein>